<protein>
    <submittedName>
        <fullName evidence="2">Acyl carrier protein</fullName>
    </submittedName>
</protein>
<dbReference type="InterPro" id="IPR009081">
    <property type="entry name" value="PP-bd_ACP"/>
</dbReference>
<proteinExistence type="predicted"/>
<reference evidence="2 3" key="1">
    <citation type="submission" date="2018-08" db="EMBL/GenBank/DDBJ databases">
        <title>Diversity &amp; Physiological Properties of Lignin-Decomposing Actinobacteria from Soil.</title>
        <authorList>
            <person name="Roh S.G."/>
            <person name="Kim S.B."/>
        </authorList>
    </citation>
    <scope>NUCLEOTIDE SEQUENCE [LARGE SCALE GENOMIC DNA]</scope>
    <source>
        <strain evidence="2 3">MMS17-GH009</strain>
    </source>
</reference>
<dbReference type="RefSeq" id="WP_049656700.1">
    <property type="nucleotide sequence ID" value="NZ_QVIG01000001.1"/>
</dbReference>
<dbReference type="Gene3D" id="1.10.1200.10">
    <property type="entry name" value="ACP-like"/>
    <property type="match status" value="1"/>
</dbReference>
<comment type="caution">
    <text evidence="2">The sequence shown here is derived from an EMBL/GenBank/DDBJ whole genome shotgun (WGS) entry which is preliminary data.</text>
</comment>
<feature type="domain" description="Carrier" evidence="1">
    <location>
        <begin position="2"/>
        <end position="80"/>
    </location>
</feature>
<dbReference type="EMBL" id="QVIG01000001">
    <property type="protein sequence ID" value="RGD56800.1"/>
    <property type="molecule type" value="Genomic_DNA"/>
</dbReference>
<evidence type="ECO:0000313" key="3">
    <source>
        <dbReference type="Proteomes" id="UP000263377"/>
    </source>
</evidence>
<dbReference type="AlphaFoldDB" id="A0A372ZMZ6"/>
<evidence type="ECO:0000313" key="2">
    <source>
        <dbReference type="EMBL" id="RGD56800.1"/>
    </source>
</evidence>
<gene>
    <name evidence="2" type="ORF">DR950_02415</name>
</gene>
<dbReference type="PROSITE" id="PS50075">
    <property type="entry name" value="CARRIER"/>
    <property type="match status" value="1"/>
</dbReference>
<dbReference type="Proteomes" id="UP000263377">
    <property type="component" value="Unassembled WGS sequence"/>
</dbReference>
<evidence type="ECO:0000259" key="1">
    <source>
        <dbReference type="PROSITE" id="PS50075"/>
    </source>
</evidence>
<dbReference type="Pfam" id="PF00550">
    <property type="entry name" value="PP-binding"/>
    <property type="match status" value="1"/>
</dbReference>
<dbReference type="InterPro" id="IPR036736">
    <property type="entry name" value="ACP-like_sf"/>
</dbReference>
<accession>A0A372ZMZ6</accession>
<organism evidence="2 3">
    <name type="scientific">Kitasatospora xanthocidica</name>
    <dbReference type="NCBI Taxonomy" id="83382"/>
    <lineage>
        <taxon>Bacteria</taxon>
        <taxon>Bacillati</taxon>
        <taxon>Actinomycetota</taxon>
        <taxon>Actinomycetes</taxon>
        <taxon>Kitasatosporales</taxon>
        <taxon>Streptomycetaceae</taxon>
        <taxon>Kitasatospora</taxon>
    </lineage>
</organism>
<name>A0A372ZMZ6_9ACTN</name>
<sequence>MSNIAQIKRFLIDEFLPDITPDQLADDHDLLSDGVIDSLGVLKLIAWVEDHFTLPVDDTDLDPNNFRSVAAIDAFITERRTTAATAAGVTVGG</sequence>
<dbReference type="SUPFAM" id="SSF47336">
    <property type="entry name" value="ACP-like"/>
    <property type="match status" value="1"/>
</dbReference>
<keyword evidence="3" id="KW-1185">Reference proteome</keyword>